<reference evidence="2" key="1">
    <citation type="submission" date="2018-05" db="EMBL/GenBank/DDBJ databases">
        <title>Draft genome of Mucuna pruriens seed.</title>
        <authorList>
            <person name="Nnadi N.E."/>
            <person name="Vos R."/>
            <person name="Hasami M.H."/>
            <person name="Devisetty U.K."/>
            <person name="Aguiy J.C."/>
        </authorList>
    </citation>
    <scope>NUCLEOTIDE SEQUENCE [LARGE SCALE GENOMIC DNA]</scope>
    <source>
        <strain evidence="2">JCA_2017</strain>
    </source>
</reference>
<keyword evidence="3" id="KW-1185">Reference proteome</keyword>
<evidence type="ECO:0000313" key="2">
    <source>
        <dbReference type="EMBL" id="RDX73151.1"/>
    </source>
</evidence>
<accession>A0A371F4E3</accession>
<proteinExistence type="predicted"/>
<comment type="caution">
    <text evidence="2">The sequence shown here is derived from an EMBL/GenBank/DDBJ whole genome shotgun (WGS) entry which is preliminary data.</text>
</comment>
<evidence type="ECO:0008006" key="4">
    <source>
        <dbReference type="Google" id="ProtNLM"/>
    </source>
</evidence>
<evidence type="ECO:0000313" key="3">
    <source>
        <dbReference type="Proteomes" id="UP000257109"/>
    </source>
</evidence>
<protein>
    <recommendedName>
        <fullName evidence="4">Copia protein</fullName>
    </recommendedName>
</protein>
<dbReference type="EMBL" id="QJKJ01010627">
    <property type="protein sequence ID" value="RDX73151.1"/>
    <property type="molecule type" value="Genomic_DNA"/>
</dbReference>
<sequence>MEMARSMLKEKGLPNIFWVKALYTDVYMLNRCPMKTGILRNQKATKSTTYRQRSSTSVEMLRLMKMLLGWKEEKVMKNDIPISMQQPQEESEEVVGDPCMLSPSPQQESSPESTLDE</sequence>
<feature type="non-terminal residue" evidence="2">
    <location>
        <position position="1"/>
    </location>
</feature>
<feature type="compositionally biased region" description="Low complexity" evidence="1">
    <location>
        <begin position="102"/>
        <end position="117"/>
    </location>
</feature>
<gene>
    <name evidence="2" type="ORF">CR513_47274</name>
</gene>
<feature type="region of interest" description="Disordered" evidence="1">
    <location>
        <begin position="80"/>
        <end position="117"/>
    </location>
</feature>
<dbReference type="Proteomes" id="UP000257109">
    <property type="component" value="Unassembled WGS sequence"/>
</dbReference>
<organism evidence="2 3">
    <name type="scientific">Mucuna pruriens</name>
    <name type="common">Velvet bean</name>
    <name type="synonym">Dolichos pruriens</name>
    <dbReference type="NCBI Taxonomy" id="157652"/>
    <lineage>
        <taxon>Eukaryota</taxon>
        <taxon>Viridiplantae</taxon>
        <taxon>Streptophyta</taxon>
        <taxon>Embryophyta</taxon>
        <taxon>Tracheophyta</taxon>
        <taxon>Spermatophyta</taxon>
        <taxon>Magnoliopsida</taxon>
        <taxon>eudicotyledons</taxon>
        <taxon>Gunneridae</taxon>
        <taxon>Pentapetalae</taxon>
        <taxon>rosids</taxon>
        <taxon>fabids</taxon>
        <taxon>Fabales</taxon>
        <taxon>Fabaceae</taxon>
        <taxon>Papilionoideae</taxon>
        <taxon>50 kb inversion clade</taxon>
        <taxon>NPAAA clade</taxon>
        <taxon>indigoferoid/millettioid clade</taxon>
        <taxon>Phaseoleae</taxon>
        <taxon>Mucuna</taxon>
    </lineage>
</organism>
<dbReference type="AlphaFoldDB" id="A0A371F4E3"/>
<evidence type="ECO:0000256" key="1">
    <source>
        <dbReference type="SAM" id="MobiDB-lite"/>
    </source>
</evidence>
<name>A0A371F4E3_MUCPR</name>